<comment type="caution">
    <text evidence="1">The sequence shown here is derived from an EMBL/GenBank/DDBJ whole genome shotgun (WGS) entry which is preliminary data.</text>
</comment>
<protein>
    <submittedName>
        <fullName evidence="1">Uncharacterized protein</fullName>
    </submittedName>
</protein>
<dbReference type="AlphaFoldDB" id="A0AAV0YA89"/>
<reference evidence="1 2" key="1">
    <citation type="submission" date="2023-01" db="EMBL/GenBank/DDBJ databases">
        <authorList>
            <person name="Whitehead M."/>
        </authorList>
    </citation>
    <scope>NUCLEOTIDE SEQUENCE [LARGE SCALE GENOMIC DNA]</scope>
</reference>
<dbReference type="Proteomes" id="UP001160148">
    <property type="component" value="Unassembled WGS sequence"/>
</dbReference>
<proteinExistence type="predicted"/>
<evidence type="ECO:0000313" key="2">
    <source>
        <dbReference type="Proteomes" id="UP001160148"/>
    </source>
</evidence>
<name>A0AAV0YA89_9HEMI</name>
<dbReference type="EMBL" id="CARXXK010001473">
    <property type="protein sequence ID" value="CAI6376386.1"/>
    <property type="molecule type" value="Genomic_DNA"/>
</dbReference>
<sequence length="92" mass="10630">MSKINLQKLIAVLKENGCTPCQWNNVKCGDDIVIESCKACFDQNTCLKNRKMIRRVSRQHVVMSDLVLYCIQILNVKKHNCNIAYQICMLHC</sequence>
<accession>A0AAV0YA89</accession>
<organism evidence="1 2">
    <name type="scientific">Macrosiphum euphorbiae</name>
    <name type="common">potato aphid</name>
    <dbReference type="NCBI Taxonomy" id="13131"/>
    <lineage>
        <taxon>Eukaryota</taxon>
        <taxon>Metazoa</taxon>
        <taxon>Ecdysozoa</taxon>
        <taxon>Arthropoda</taxon>
        <taxon>Hexapoda</taxon>
        <taxon>Insecta</taxon>
        <taxon>Pterygota</taxon>
        <taxon>Neoptera</taxon>
        <taxon>Paraneoptera</taxon>
        <taxon>Hemiptera</taxon>
        <taxon>Sternorrhyncha</taxon>
        <taxon>Aphidomorpha</taxon>
        <taxon>Aphidoidea</taxon>
        <taxon>Aphididae</taxon>
        <taxon>Macrosiphini</taxon>
        <taxon>Macrosiphum</taxon>
    </lineage>
</organism>
<keyword evidence="2" id="KW-1185">Reference proteome</keyword>
<gene>
    <name evidence="1" type="ORF">MEUPH1_LOCUS29759</name>
</gene>
<evidence type="ECO:0000313" key="1">
    <source>
        <dbReference type="EMBL" id="CAI6376386.1"/>
    </source>
</evidence>